<dbReference type="GeneID" id="79949891"/>
<proteinExistence type="predicted"/>
<gene>
    <name evidence="1" type="ORF">L1994_05795</name>
</gene>
<dbReference type="AlphaFoldDB" id="A0AAF0G0P2"/>
<organism evidence="1 2">
    <name type="scientific">Methanomicrobium antiquum</name>
    <dbReference type="NCBI Taxonomy" id="487686"/>
    <lineage>
        <taxon>Archaea</taxon>
        <taxon>Methanobacteriati</taxon>
        <taxon>Methanobacteriota</taxon>
        <taxon>Stenosarchaea group</taxon>
        <taxon>Methanomicrobia</taxon>
        <taxon>Methanomicrobiales</taxon>
        <taxon>Methanomicrobiaceae</taxon>
        <taxon>Methanomicrobium</taxon>
    </lineage>
</organism>
<evidence type="ECO:0000313" key="1">
    <source>
        <dbReference type="EMBL" id="WFN37894.1"/>
    </source>
</evidence>
<dbReference type="Proteomes" id="UP001218895">
    <property type="component" value="Chromosome"/>
</dbReference>
<name>A0AAF0G0P2_9EURY</name>
<dbReference type="KEGG" id="manq:L1994_05795"/>
<protein>
    <submittedName>
        <fullName evidence="1">Uncharacterized protein</fullName>
    </submittedName>
</protein>
<dbReference type="EMBL" id="CP091092">
    <property type="protein sequence ID" value="WFN37894.1"/>
    <property type="molecule type" value="Genomic_DNA"/>
</dbReference>
<reference evidence="1" key="1">
    <citation type="submission" date="2022-01" db="EMBL/GenBank/DDBJ databases">
        <title>Complete genome of Methanomicrobium antiquum DSM 21220.</title>
        <authorList>
            <person name="Chen S.-C."/>
            <person name="You Y.-T."/>
            <person name="Zhou Y.-Z."/>
            <person name="Lai M.-C."/>
        </authorList>
    </citation>
    <scope>NUCLEOTIDE SEQUENCE</scope>
    <source>
        <strain evidence="1">DSM 21220</strain>
    </source>
</reference>
<sequence length="168" mass="18616">MSKSQENIVEIKCSAIQSIKFIENSLVITPEQPNSLPPDISNSGDIWTIDLNCGRKGDKSVAEKFTNISGGGAHVFSPNSTKDENPSQLNFYFGILVEFNLEGKKYMMNLYLGQGHQVRNNWWIGGNFVFQGKGSCILCIVSLPDGMIEMIYKIKGGVSGFELNSWLN</sequence>
<dbReference type="RefSeq" id="WP_278100733.1">
    <property type="nucleotide sequence ID" value="NZ_CP091092.1"/>
</dbReference>
<accession>A0AAF0G0P2</accession>
<keyword evidence="2" id="KW-1185">Reference proteome</keyword>
<evidence type="ECO:0000313" key="2">
    <source>
        <dbReference type="Proteomes" id="UP001218895"/>
    </source>
</evidence>